<dbReference type="SUPFAM" id="SSF55073">
    <property type="entry name" value="Nucleotide cyclase"/>
    <property type="match status" value="1"/>
</dbReference>
<dbReference type="NCBIfam" id="TIGR00254">
    <property type="entry name" value="GGDEF"/>
    <property type="match status" value="1"/>
</dbReference>
<evidence type="ECO:0000313" key="8">
    <source>
        <dbReference type="Proteomes" id="UP000463138"/>
    </source>
</evidence>
<sequence>MPDIDLVTLTSLTFAINAIVAGYMLLLARLNIAQPAFYHWAASCIIFIFASLLAVSRMYQVTPVISVWLAHSLLALPPILIATGLLRFFRGTETPLPIKKLGIIFAAYATLLFFTYKLSYSAPILTATAIALGCCWCIALLNLNTTQRVVSKLLQGVLLLHALAMVAEITLYIDNWQLPLTRHSELYLEFILISHLLLTTIASMMLPLLLFVHREQHLMLQANRDELTHLPNRRHFLRESSTFMARATDSSPVIIMMLDLDNFKSINDTFGHAVGDAALKQVADALNIELRATDLIGRMGGEEFAIVMTETTEAAARKVAERLRQKVELQARVIEGNQINLTISIGAICSYKNNSSDFQALLKLADDALFEAKRRGRNQIIFDYSTNDAQVVG</sequence>
<keyword evidence="5" id="KW-1133">Transmembrane helix</keyword>
<feature type="transmembrane region" description="Helical" evidence="5">
    <location>
        <begin position="101"/>
        <end position="118"/>
    </location>
</feature>
<feature type="domain" description="GGDEF" evidence="6">
    <location>
        <begin position="251"/>
        <end position="385"/>
    </location>
</feature>
<dbReference type="GO" id="GO:0052621">
    <property type="term" value="F:diguanylate cyclase activity"/>
    <property type="evidence" value="ECO:0007669"/>
    <property type="project" value="UniProtKB-EC"/>
</dbReference>
<evidence type="ECO:0000256" key="4">
    <source>
        <dbReference type="ARBA" id="ARBA00034247"/>
    </source>
</evidence>
<keyword evidence="5" id="KW-0812">Transmembrane</keyword>
<evidence type="ECO:0000256" key="1">
    <source>
        <dbReference type="ARBA" id="ARBA00001946"/>
    </source>
</evidence>
<dbReference type="GO" id="GO:0043709">
    <property type="term" value="P:cell adhesion involved in single-species biofilm formation"/>
    <property type="evidence" value="ECO:0007669"/>
    <property type="project" value="TreeGrafter"/>
</dbReference>
<dbReference type="GO" id="GO:1902201">
    <property type="term" value="P:negative regulation of bacterial-type flagellum-dependent cell motility"/>
    <property type="evidence" value="ECO:0007669"/>
    <property type="project" value="TreeGrafter"/>
</dbReference>
<comment type="caution">
    <text evidence="7">The sequence shown here is derived from an EMBL/GenBank/DDBJ whole genome shotgun (WGS) entry which is preliminary data.</text>
</comment>
<dbReference type="FunFam" id="3.30.70.270:FF:000001">
    <property type="entry name" value="Diguanylate cyclase domain protein"/>
    <property type="match status" value="1"/>
</dbReference>
<feature type="transmembrane region" description="Helical" evidence="5">
    <location>
        <begin position="38"/>
        <end position="59"/>
    </location>
</feature>
<name>A0A7V7GVZ7_9GAMM</name>
<organism evidence="7 8">
    <name type="scientific">Halopseudomonas laoshanensis</name>
    <dbReference type="NCBI Taxonomy" id="2268758"/>
    <lineage>
        <taxon>Bacteria</taxon>
        <taxon>Pseudomonadati</taxon>
        <taxon>Pseudomonadota</taxon>
        <taxon>Gammaproteobacteria</taxon>
        <taxon>Pseudomonadales</taxon>
        <taxon>Pseudomonadaceae</taxon>
        <taxon>Halopseudomonas</taxon>
    </lineage>
</organism>
<dbReference type="SMART" id="SM00267">
    <property type="entry name" value="GGDEF"/>
    <property type="match status" value="1"/>
</dbReference>
<feature type="transmembrane region" description="Helical" evidence="5">
    <location>
        <begin position="65"/>
        <end position="89"/>
    </location>
</feature>
<dbReference type="Proteomes" id="UP000463138">
    <property type="component" value="Unassembled WGS sequence"/>
</dbReference>
<evidence type="ECO:0000256" key="5">
    <source>
        <dbReference type="SAM" id="Phobius"/>
    </source>
</evidence>
<dbReference type="Pfam" id="PF00990">
    <property type="entry name" value="GGDEF"/>
    <property type="match status" value="1"/>
</dbReference>
<keyword evidence="8" id="KW-1185">Reference proteome</keyword>
<protein>
    <recommendedName>
        <fullName evidence="3">diguanylate cyclase</fullName>
        <ecNumber evidence="3">2.7.7.65</ecNumber>
    </recommendedName>
</protein>
<dbReference type="OrthoDB" id="9813903at2"/>
<dbReference type="PANTHER" id="PTHR45138:SF9">
    <property type="entry name" value="DIGUANYLATE CYCLASE DGCM-RELATED"/>
    <property type="match status" value="1"/>
</dbReference>
<proteinExistence type="predicted"/>
<dbReference type="Gene3D" id="3.30.70.270">
    <property type="match status" value="1"/>
</dbReference>
<feature type="transmembrane region" description="Helical" evidence="5">
    <location>
        <begin position="124"/>
        <end position="141"/>
    </location>
</feature>
<dbReference type="InterPro" id="IPR029787">
    <property type="entry name" value="Nucleotide_cyclase"/>
</dbReference>
<comment type="catalytic activity">
    <reaction evidence="4">
        <text>2 GTP = 3',3'-c-di-GMP + 2 diphosphate</text>
        <dbReference type="Rhea" id="RHEA:24898"/>
        <dbReference type="ChEBI" id="CHEBI:33019"/>
        <dbReference type="ChEBI" id="CHEBI:37565"/>
        <dbReference type="ChEBI" id="CHEBI:58805"/>
        <dbReference type="EC" id="2.7.7.65"/>
    </reaction>
</comment>
<dbReference type="InterPro" id="IPR043128">
    <property type="entry name" value="Rev_trsase/Diguanyl_cyclase"/>
</dbReference>
<evidence type="ECO:0000256" key="3">
    <source>
        <dbReference type="ARBA" id="ARBA00012528"/>
    </source>
</evidence>
<comment type="subcellular location">
    <subcellularLocation>
        <location evidence="2">Cell inner membrane</location>
    </subcellularLocation>
</comment>
<reference evidence="7 8" key="1">
    <citation type="submission" date="2018-07" db="EMBL/GenBank/DDBJ databases">
        <title>Pseudomonas laoshanensis sp. nov., isolated from soil.</title>
        <authorList>
            <person name="Sun J."/>
            <person name="Yu L."/>
            <person name="Wang M."/>
            <person name="Zhang C."/>
        </authorList>
    </citation>
    <scope>NUCLEOTIDE SEQUENCE [LARGE SCALE GENOMIC DNA]</scope>
    <source>
        <strain evidence="7 8">Y22</strain>
    </source>
</reference>
<comment type="cofactor">
    <cofactor evidence="1">
        <name>Mg(2+)</name>
        <dbReference type="ChEBI" id="CHEBI:18420"/>
    </cofactor>
</comment>
<keyword evidence="5" id="KW-0472">Membrane</keyword>
<feature type="transmembrane region" description="Helical" evidence="5">
    <location>
        <begin position="153"/>
        <end position="173"/>
    </location>
</feature>
<evidence type="ECO:0000259" key="6">
    <source>
        <dbReference type="PROSITE" id="PS50887"/>
    </source>
</evidence>
<dbReference type="EMBL" id="QOVF01000001">
    <property type="protein sequence ID" value="KAA0696337.1"/>
    <property type="molecule type" value="Genomic_DNA"/>
</dbReference>
<accession>A0A7V7GVZ7</accession>
<dbReference type="RefSeq" id="WP_149331303.1">
    <property type="nucleotide sequence ID" value="NZ_QOVF01000001.1"/>
</dbReference>
<feature type="transmembrane region" description="Helical" evidence="5">
    <location>
        <begin position="193"/>
        <end position="212"/>
    </location>
</feature>
<dbReference type="CDD" id="cd01949">
    <property type="entry name" value="GGDEF"/>
    <property type="match status" value="1"/>
</dbReference>
<dbReference type="InterPro" id="IPR000160">
    <property type="entry name" value="GGDEF_dom"/>
</dbReference>
<gene>
    <name evidence="7" type="ORF">DT594_02985</name>
</gene>
<dbReference type="PROSITE" id="PS50887">
    <property type="entry name" value="GGDEF"/>
    <property type="match status" value="1"/>
</dbReference>
<dbReference type="AlphaFoldDB" id="A0A7V7GVZ7"/>
<dbReference type="InterPro" id="IPR050469">
    <property type="entry name" value="Diguanylate_Cyclase"/>
</dbReference>
<dbReference type="EC" id="2.7.7.65" evidence="3"/>
<dbReference type="GO" id="GO:0005886">
    <property type="term" value="C:plasma membrane"/>
    <property type="evidence" value="ECO:0007669"/>
    <property type="project" value="UniProtKB-SubCell"/>
</dbReference>
<feature type="transmembrane region" description="Helical" evidence="5">
    <location>
        <begin position="6"/>
        <end position="26"/>
    </location>
</feature>
<evidence type="ECO:0000256" key="2">
    <source>
        <dbReference type="ARBA" id="ARBA00004533"/>
    </source>
</evidence>
<dbReference type="PANTHER" id="PTHR45138">
    <property type="entry name" value="REGULATORY COMPONENTS OF SENSORY TRANSDUCTION SYSTEM"/>
    <property type="match status" value="1"/>
</dbReference>
<evidence type="ECO:0000313" key="7">
    <source>
        <dbReference type="EMBL" id="KAA0696337.1"/>
    </source>
</evidence>